<gene>
    <name evidence="2" type="ORF">QN277_014296</name>
</gene>
<protein>
    <submittedName>
        <fullName evidence="2">Uncharacterized protein</fullName>
    </submittedName>
</protein>
<dbReference type="Proteomes" id="UP001293593">
    <property type="component" value="Unassembled WGS sequence"/>
</dbReference>
<dbReference type="AlphaFoldDB" id="A0AAE1MAP4"/>
<evidence type="ECO:0000313" key="3">
    <source>
        <dbReference type="Proteomes" id="UP001293593"/>
    </source>
</evidence>
<reference evidence="2" key="1">
    <citation type="submission" date="2023-10" db="EMBL/GenBank/DDBJ databases">
        <title>Chromosome-level genome of the transformable northern wattle, Acacia crassicarpa.</title>
        <authorList>
            <person name="Massaro I."/>
            <person name="Sinha N.R."/>
            <person name="Poethig S."/>
            <person name="Leichty A.R."/>
        </authorList>
    </citation>
    <scope>NUCLEOTIDE SEQUENCE</scope>
    <source>
        <strain evidence="2">Acra3RX</strain>
        <tissue evidence="2">Leaf</tissue>
    </source>
</reference>
<dbReference type="InterPro" id="IPR040262">
    <property type="entry name" value="At4g38062-like"/>
</dbReference>
<feature type="coiled-coil region" evidence="1">
    <location>
        <begin position="193"/>
        <end position="417"/>
    </location>
</feature>
<sequence length="832" mass="96780">MDTVYRELDDLKVEVEKLKEECRIKTEVVESLKNARNEEYLKFQEIMQQTEKQARELHLKSEEICELRNANEDIKSNWLEKEGHIKHLISEKKKIEANFAERLSKLEELNRELVLALDELKVKNSELEQNACTNNNEISGLRTLLSASQKKYLEAQEKTREANKLRDRDDFIMKLEEENRNMHDKMKWKIEQFRHLEEAHEKLQSQFQSDKEQWEKEKSALLEEITSLQTSLDSQTRTLEAVQSRLEMCNHALAHQESKRKLLEAEISEFKSRFEDVFTQCEEEKSKIQSLTIERNEEIAELRNSLGEKETLVREMELKIVRLEQENQELGDSLKELREAQIQNAGANSFLPKLRNKLKRLEEAHKDCASTLKSRECQWGSQVEKMEADIRTYKSSLTSKEQEIKDLLMELENCHRAIEEHSLGLLIFKSELIEAYTKSFSAEIDKAVQIKAKEDNLPSDVQLGEKELEESSEGQLVLKGQLLQMENTLKYERRVALEAQEKLELELANKNNEITQLGCKLEKWKSNAETFKACSEEIQEKCQKLESSLILQVESEQALKDENERLIYIAKEQERKAEELQKQIALLELGNTSKLKEAETSIKEEKDQIIKHLKELAMSLEQDLMCALSLASSEQVEKWVEVAVLTGAFKDAENLIKLEIEEKNLTITKSKLEVNNLLEKLAYKEESILHLKRESEQHQASFEKKKLEAEDLTEKQRSMESRIRELESEKRTLLQDITKLLAEKEGMLAHIQDVCEKIGELSGEDQLLMKTLDDILDTSVDGDDWSTDLVDFDKLHVSVANRANGTFSVTTKKQEVNFDERAPLREVNNLHM</sequence>
<proteinExistence type="predicted"/>
<dbReference type="PANTHER" id="PTHR45287">
    <property type="entry name" value="OS03G0691500 PROTEIN"/>
    <property type="match status" value="1"/>
</dbReference>
<dbReference type="EMBL" id="JAWXYG010000020">
    <property type="protein sequence ID" value="KAK4252746.1"/>
    <property type="molecule type" value="Genomic_DNA"/>
</dbReference>
<feature type="coiled-coil region" evidence="1">
    <location>
        <begin position="92"/>
        <end position="130"/>
    </location>
</feature>
<keyword evidence="3" id="KW-1185">Reference proteome</keyword>
<evidence type="ECO:0000313" key="2">
    <source>
        <dbReference type="EMBL" id="KAK4252746.1"/>
    </source>
</evidence>
<accession>A0AAE1MAP4</accession>
<organism evidence="2 3">
    <name type="scientific">Acacia crassicarpa</name>
    <name type="common">northern wattle</name>
    <dbReference type="NCBI Taxonomy" id="499986"/>
    <lineage>
        <taxon>Eukaryota</taxon>
        <taxon>Viridiplantae</taxon>
        <taxon>Streptophyta</taxon>
        <taxon>Embryophyta</taxon>
        <taxon>Tracheophyta</taxon>
        <taxon>Spermatophyta</taxon>
        <taxon>Magnoliopsida</taxon>
        <taxon>eudicotyledons</taxon>
        <taxon>Gunneridae</taxon>
        <taxon>Pentapetalae</taxon>
        <taxon>rosids</taxon>
        <taxon>fabids</taxon>
        <taxon>Fabales</taxon>
        <taxon>Fabaceae</taxon>
        <taxon>Caesalpinioideae</taxon>
        <taxon>mimosoid clade</taxon>
        <taxon>Acacieae</taxon>
        <taxon>Acacia</taxon>
    </lineage>
</organism>
<keyword evidence="1" id="KW-0175">Coiled coil</keyword>
<name>A0AAE1MAP4_9FABA</name>
<dbReference type="PANTHER" id="PTHR45287:SF3">
    <property type="entry name" value="PROTEIN, PUTATIVE-RELATED"/>
    <property type="match status" value="1"/>
</dbReference>
<feature type="coiled-coil region" evidence="1">
    <location>
        <begin position="563"/>
        <end position="623"/>
    </location>
</feature>
<evidence type="ECO:0000256" key="1">
    <source>
        <dbReference type="SAM" id="Coils"/>
    </source>
</evidence>
<feature type="coiled-coil region" evidence="1">
    <location>
        <begin position="493"/>
        <end position="527"/>
    </location>
</feature>
<feature type="coiled-coil region" evidence="1">
    <location>
        <begin position="695"/>
        <end position="743"/>
    </location>
</feature>
<feature type="coiled-coil region" evidence="1">
    <location>
        <begin position="1"/>
        <end position="35"/>
    </location>
</feature>
<dbReference type="SUPFAM" id="SSF57997">
    <property type="entry name" value="Tropomyosin"/>
    <property type="match status" value="1"/>
</dbReference>
<comment type="caution">
    <text evidence="2">The sequence shown here is derived from an EMBL/GenBank/DDBJ whole genome shotgun (WGS) entry which is preliminary data.</text>
</comment>